<evidence type="ECO:0000256" key="1">
    <source>
        <dbReference type="ARBA" id="ARBA00022884"/>
    </source>
</evidence>
<protein>
    <submittedName>
        <fullName evidence="4">(Mediterranean fruit fly) hypothetical protein</fullName>
    </submittedName>
</protein>
<dbReference type="Pfam" id="PF00076">
    <property type="entry name" value="RRM_1"/>
    <property type="match status" value="1"/>
</dbReference>
<evidence type="ECO:0000259" key="3">
    <source>
        <dbReference type="PROSITE" id="PS50102"/>
    </source>
</evidence>
<dbReference type="Proteomes" id="UP000606786">
    <property type="component" value="Unassembled WGS sequence"/>
</dbReference>
<name>A0A811UD91_CERCA</name>
<dbReference type="PROSITE" id="PS50102">
    <property type="entry name" value="RRM"/>
    <property type="match status" value="1"/>
</dbReference>
<dbReference type="PANTHER" id="PTHR10352">
    <property type="entry name" value="EUKARYOTIC TRANSLATION INITIATION FACTOR 3 SUBUNIT G"/>
    <property type="match status" value="1"/>
</dbReference>
<dbReference type="InterPro" id="IPR035979">
    <property type="entry name" value="RBD_domain_sf"/>
</dbReference>
<dbReference type="EMBL" id="CAJHJT010000001">
    <property type="protein sequence ID" value="CAD6995233.1"/>
    <property type="molecule type" value="Genomic_DNA"/>
</dbReference>
<gene>
    <name evidence="4" type="ORF">CCAP1982_LOCUS3952</name>
</gene>
<keyword evidence="1 2" id="KW-0694">RNA-binding</keyword>
<keyword evidence="5" id="KW-1185">Reference proteome</keyword>
<dbReference type="SUPFAM" id="SSF54928">
    <property type="entry name" value="RNA-binding domain, RBD"/>
    <property type="match status" value="1"/>
</dbReference>
<feature type="domain" description="RRM" evidence="3">
    <location>
        <begin position="58"/>
        <end position="103"/>
    </location>
</feature>
<accession>A0A811UD91</accession>
<evidence type="ECO:0000256" key="2">
    <source>
        <dbReference type="PROSITE-ProRule" id="PRU00176"/>
    </source>
</evidence>
<sequence length="267" mass="28661">MSLQEAENAITAMNGQWLGSRSIRTNWATRKPPATKLDVNAKPLTFDEVYNQSSPTNCTVYCGGINGALSGFLNEEILQKTFSPYGTIQEIRVFKDKGYAFVRSIDEVNVGNGDAGVVEEELENGDDDEDVYSLDEDSDPVAEINTFSTKEAATHAIVGVHNTEINQQPVKCAWGKESGDPNHMSAIAGQALSPGFPFGTAAAAAAAAAYGQQVAGYWYPPAPTYPTAAPTPANALQPGQFLQGMQGLRHMDNLPATSKDIWGNERI</sequence>
<dbReference type="GO" id="GO:0003723">
    <property type="term" value="F:RNA binding"/>
    <property type="evidence" value="ECO:0007669"/>
    <property type="project" value="UniProtKB-UniRule"/>
</dbReference>
<evidence type="ECO:0000313" key="5">
    <source>
        <dbReference type="Proteomes" id="UP000606786"/>
    </source>
</evidence>
<comment type="caution">
    <text evidence="4">The sequence shown here is derived from an EMBL/GenBank/DDBJ whole genome shotgun (WGS) entry which is preliminary data.</text>
</comment>
<dbReference type="InterPro" id="IPR000504">
    <property type="entry name" value="RRM_dom"/>
</dbReference>
<dbReference type="InterPro" id="IPR012677">
    <property type="entry name" value="Nucleotide-bd_a/b_plait_sf"/>
</dbReference>
<dbReference type="Gene3D" id="3.30.70.330">
    <property type="match status" value="1"/>
</dbReference>
<reference evidence="4" key="1">
    <citation type="submission" date="2020-11" db="EMBL/GenBank/DDBJ databases">
        <authorList>
            <person name="Whitehead M."/>
        </authorList>
    </citation>
    <scope>NUCLEOTIDE SEQUENCE</scope>
    <source>
        <strain evidence="4">EGII</strain>
    </source>
</reference>
<dbReference type="AlphaFoldDB" id="A0A811UD91"/>
<proteinExistence type="predicted"/>
<evidence type="ECO:0000313" key="4">
    <source>
        <dbReference type="EMBL" id="CAD6995233.1"/>
    </source>
</evidence>
<organism evidence="4 5">
    <name type="scientific">Ceratitis capitata</name>
    <name type="common">Mediterranean fruit fly</name>
    <name type="synonym">Tephritis capitata</name>
    <dbReference type="NCBI Taxonomy" id="7213"/>
    <lineage>
        <taxon>Eukaryota</taxon>
        <taxon>Metazoa</taxon>
        <taxon>Ecdysozoa</taxon>
        <taxon>Arthropoda</taxon>
        <taxon>Hexapoda</taxon>
        <taxon>Insecta</taxon>
        <taxon>Pterygota</taxon>
        <taxon>Neoptera</taxon>
        <taxon>Endopterygota</taxon>
        <taxon>Diptera</taxon>
        <taxon>Brachycera</taxon>
        <taxon>Muscomorpha</taxon>
        <taxon>Tephritoidea</taxon>
        <taxon>Tephritidae</taxon>
        <taxon>Ceratitis</taxon>
        <taxon>Ceratitis</taxon>
    </lineage>
</organism>
<dbReference type="OrthoDB" id="439808at2759"/>